<evidence type="ECO:0000313" key="2">
    <source>
        <dbReference type="Proteomes" id="UP000265541"/>
    </source>
</evidence>
<evidence type="ECO:0000313" key="1">
    <source>
        <dbReference type="EMBL" id="RIP18202.1"/>
    </source>
</evidence>
<comment type="caution">
    <text evidence="1">The sequence shown here is derived from an EMBL/GenBank/DDBJ whole genome shotgun (WGS) entry which is preliminary data.</text>
</comment>
<dbReference type="AlphaFoldDB" id="A0A3A0V3A4"/>
<accession>A0A3A0V3A4</accession>
<protein>
    <submittedName>
        <fullName evidence="1">Glutathione S-transferase</fullName>
    </submittedName>
</protein>
<keyword evidence="1" id="KW-0808">Transferase</keyword>
<organism evidence="1 2">
    <name type="scientific">Staphylococcus gallinarum</name>
    <dbReference type="NCBI Taxonomy" id="1293"/>
    <lineage>
        <taxon>Bacteria</taxon>
        <taxon>Bacillati</taxon>
        <taxon>Bacillota</taxon>
        <taxon>Bacilli</taxon>
        <taxon>Bacillales</taxon>
        <taxon>Staphylococcaceae</taxon>
        <taxon>Staphylococcus</taxon>
    </lineage>
</organism>
<dbReference type="GO" id="GO:0016740">
    <property type="term" value="F:transferase activity"/>
    <property type="evidence" value="ECO:0007669"/>
    <property type="project" value="UniProtKB-KW"/>
</dbReference>
<sequence length="28" mass="3293">MSVKIVENNIIFTREFKATAEQIFKAYT</sequence>
<feature type="non-terminal residue" evidence="1">
    <location>
        <position position="28"/>
    </location>
</feature>
<reference evidence="1 2" key="1">
    <citation type="journal article" date="2016" name="Front. Microbiol.">
        <title>Comprehensive Phylogenetic Analysis of Bovine Non-aureus Staphylococci Species Based on Whole-Genome Sequencing.</title>
        <authorList>
            <person name="Naushad S."/>
            <person name="Barkema H.W."/>
            <person name="Luby C."/>
            <person name="Condas L.A."/>
            <person name="Nobrega D.B."/>
            <person name="Carson D.A."/>
            <person name="De Buck J."/>
        </authorList>
    </citation>
    <scope>NUCLEOTIDE SEQUENCE [LARGE SCALE GENOMIC DNA]</scope>
    <source>
        <strain evidence="1 2">SNUC 4781</strain>
    </source>
</reference>
<proteinExistence type="predicted"/>
<dbReference type="EMBL" id="QYJN01000471">
    <property type="protein sequence ID" value="RIP18202.1"/>
    <property type="molecule type" value="Genomic_DNA"/>
</dbReference>
<name>A0A3A0V3A4_STAGA</name>
<gene>
    <name evidence="1" type="ORF">BUZ14_16495</name>
</gene>
<dbReference type="Proteomes" id="UP000265541">
    <property type="component" value="Unassembled WGS sequence"/>
</dbReference>